<gene>
    <name evidence="1" type="ORF">PR048_014468</name>
</gene>
<evidence type="ECO:0000313" key="1">
    <source>
        <dbReference type="EMBL" id="KAJ8882656.1"/>
    </source>
</evidence>
<reference evidence="1 2" key="1">
    <citation type="submission" date="2023-02" db="EMBL/GenBank/DDBJ databases">
        <title>LHISI_Scaffold_Assembly.</title>
        <authorList>
            <person name="Stuart O.P."/>
            <person name="Cleave R."/>
            <person name="Magrath M.J.L."/>
            <person name="Mikheyev A.S."/>
        </authorList>
    </citation>
    <scope>NUCLEOTIDE SEQUENCE [LARGE SCALE GENOMIC DNA]</scope>
    <source>
        <strain evidence="1">Daus_M_001</strain>
        <tissue evidence="1">Leg muscle</tissue>
    </source>
</reference>
<protein>
    <recommendedName>
        <fullName evidence="3">PiggyBac transposable element-derived protein domain-containing protein</fullName>
    </recommendedName>
</protein>
<organism evidence="1 2">
    <name type="scientific">Dryococelus australis</name>
    <dbReference type="NCBI Taxonomy" id="614101"/>
    <lineage>
        <taxon>Eukaryota</taxon>
        <taxon>Metazoa</taxon>
        <taxon>Ecdysozoa</taxon>
        <taxon>Arthropoda</taxon>
        <taxon>Hexapoda</taxon>
        <taxon>Insecta</taxon>
        <taxon>Pterygota</taxon>
        <taxon>Neoptera</taxon>
        <taxon>Polyneoptera</taxon>
        <taxon>Phasmatodea</taxon>
        <taxon>Verophasmatodea</taxon>
        <taxon>Anareolatae</taxon>
        <taxon>Phasmatidae</taxon>
        <taxon>Eurycanthinae</taxon>
        <taxon>Dryococelus</taxon>
    </lineage>
</organism>
<proteinExistence type="predicted"/>
<name>A0ABQ9HEA5_9NEOP</name>
<keyword evidence="2" id="KW-1185">Reference proteome</keyword>
<comment type="caution">
    <text evidence="1">The sequence shown here is derived from an EMBL/GenBank/DDBJ whole genome shotgun (WGS) entry which is preliminary data.</text>
</comment>
<accession>A0ABQ9HEA5</accession>
<dbReference type="EMBL" id="JARBHB010000005">
    <property type="protein sequence ID" value="KAJ8882656.1"/>
    <property type="molecule type" value="Genomic_DNA"/>
</dbReference>
<evidence type="ECO:0008006" key="3">
    <source>
        <dbReference type="Google" id="ProtNLM"/>
    </source>
</evidence>
<dbReference type="Proteomes" id="UP001159363">
    <property type="component" value="Chromosome 4"/>
</dbReference>
<evidence type="ECO:0000313" key="2">
    <source>
        <dbReference type="Proteomes" id="UP001159363"/>
    </source>
</evidence>
<sequence length="148" mass="16934">MKILYCGTLRVNRRGIPQGFANKMKWGENIVKILTRMDKHSVLMISSDPTHNTNMIPDYNKAKKGANLSDQMAYYRTVLRKSLNWYRKVVLELILGTTVANVWVVYNISDKKLGITRVQAAVGRTFGGANTYSRRCGSRNKQEMHTYS</sequence>